<evidence type="ECO:0000313" key="2">
    <source>
        <dbReference type="EMBL" id="XDV70799.1"/>
    </source>
</evidence>
<keyword evidence="1" id="KW-0812">Transmembrane</keyword>
<dbReference type="RefSeq" id="WP_369745148.1">
    <property type="nucleotide sequence ID" value="NZ_CP165735.1"/>
</dbReference>
<keyword evidence="1" id="KW-0472">Membrane</keyword>
<reference evidence="2" key="1">
    <citation type="submission" date="2024-07" db="EMBL/GenBank/DDBJ databases">
        <authorList>
            <person name="Li J."/>
            <person name="Wei H."/>
            <person name="Ma J."/>
        </authorList>
    </citation>
    <scope>NUCLEOTIDE SEQUENCE</scope>
    <source>
        <strain evidence="2">AMU7</strain>
    </source>
</reference>
<protein>
    <recommendedName>
        <fullName evidence="3">Bacterial Pleckstrin homology domain-containing protein</fullName>
    </recommendedName>
</protein>
<evidence type="ECO:0000256" key="1">
    <source>
        <dbReference type="SAM" id="Phobius"/>
    </source>
</evidence>
<dbReference type="EMBL" id="CP165735">
    <property type="protein sequence ID" value="XDV70799.1"/>
    <property type="molecule type" value="Genomic_DNA"/>
</dbReference>
<accession>A0AB39YLT8</accession>
<dbReference type="AlphaFoldDB" id="A0AB39YLT8"/>
<evidence type="ECO:0008006" key="3">
    <source>
        <dbReference type="Google" id="ProtNLM"/>
    </source>
</evidence>
<organism evidence="2">
    <name type="scientific">Paenarthrobacter sp. AMU7</name>
    <dbReference type="NCBI Taxonomy" id="3162492"/>
    <lineage>
        <taxon>Bacteria</taxon>
        <taxon>Bacillati</taxon>
        <taxon>Actinomycetota</taxon>
        <taxon>Actinomycetes</taxon>
        <taxon>Micrococcales</taxon>
        <taxon>Micrococcaceae</taxon>
        <taxon>Paenarthrobacter</taxon>
    </lineage>
</organism>
<proteinExistence type="predicted"/>
<name>A0AB39YLT8_9MICC</name>
<keyword evidence="1" id="KW-1133">Transmembrane helix</keyword>
<sequence>MNGKSTLISEARISRGFQKVIASVVGMLCVFIIVTSIPSGVLLISGGLVAVIALLTVSVLRIRVTVEATEQSLTVRCRPFYSRAIPLEDVVDASPAPSSSMTEGFGVRYLGQRTWGLLVGGPAIVLETPGRTWLISTPDPESTAASVLAHAGKLKDI</sequence>
<gene>
    <name evidence="2" type="ORF">ABQM86_17815</name>
</gene>
<feature type="transmembrane region" description="Helical" evidence="1">
    <location>
        <begin position="43"/>
        <end position="62"/>
    </location>
</feature>
<feature type="transmembrane region" description="Helical" evidence="1">
    <location>
        <begin position="20"/>
        <end position="37"/>
    </location>
</feature>